<dbReference type="KEGG" id="yag:AABB28_03695"/>
<evidence type="ECO:0000313" key="2">
    <source>
        <dbReference type="EMBL" id="WZU64409.1"/>
    </source>
</evidence>
<reference evidence="2 3" key="1">
    <citation type="submission" date="2024-04" db="EMBL/GenBank/DDBJ databases">
        <title>Phylogenomic analyses of a clade within the roseobacter group suggest taxonomic reassignments of species of the genera Aestuariivita, Citreicella, Loktanella, Nautella, Pelagibaca, Ruegeria, Thalassobius, Thiobacimonas and Tropicibacter, and the proposal o.</title>
        <authorList>
            <person name="Jeon C.O."/>
        </authorList>
    </citation>
    <scope>NUCLEOTIDE SEQUENCE [LARGE SCALE GENOMIC DNA]</scope>
    <source>
        <strain evidence="2 3">G8-12</strain>
    </source>
</reference>
<gene>
    <name evidence="2" type="ORF">AABB28_03695</name>
</gene>
<dbReference type="InterPro" id="IPR029044">
    <property type="entry name" value="Nucleotide-diphossugar_trans"/>
</dbReference>
<dbReference type="PANTHER" id="PTHR43685:SF2">
    <property type="entry name" value="GLYCOSYLTRANSFERASE 2-LIKE DOMAIN-CONTAINING PROTEIN"/>
    <property type="match status" value="1"/>
</dbReference>
<dbReference type="SUPFAM" id="SSF53448">
    <property type="entry name" value="Nucleotide-diphospho-sugar transferases"/>
    <property type="match status" value="1"/>
</dbReference>
<proteinExistence type="predicted"/>
<dbReference type="InterPro" id="IPR001173">
    <property type="entry name" value="Glyco_trans_2-like"/>
</dbReference>
<dbReference type="InterPro" id="IPR050834">
    <property type="entry name" value="Glycosyltransf_2"/>
</dbReference>
<dbReference type="RefSeq" id="WP_342070774.1">
    <property type="nucleotide sequence ID" value="NZ_CP151762.1"/>
</dbReference>
<feature type="domain" description="Glycosyltransferase 2-like" evidence="1">
    <location>
        <begin position="33"/>
        <end position="149"/>
    </location>
</feature>
<name>A0AAN0NJA8_9RHOB</name>
<keyword evidence="2" id="KW-0328">Glycosyltransferase</keyword>
<dbReference type="EMBL" id="CP151762">
    <property type="protein sequence ID" value="WZU64409.1"/>
    <property type="molecule type" value="Genomic_DNA"/>
</dbReference>
<dbReference type="CDD" id="cd00761">
    <property type="entry name" value="Glyco_tranf_GTA_type"/>
    <property type="match status" value="1"/>
</dbReference>
<keyword evidence="3" id="KW-1185">Reference proteome</keyword>
<dbReference type="EC" id="2.4.-.-" evidence="2"/>
<evidence type="ECO:0000313" key="3">
    <source>
        <dbReference type="Proteomes" id="UP001451782"/>
    </source>
</evidence>
<evidence type="ECO:0000259" key="1">
    <source>
        <dbReference type="Pfam" id="PF00535"/>
    </source>
</evidence>
<protein>
    <submittedName>
        <fullName evidence="2">Glycosyltransferase</fullName>
        <ecNumber evidence="2">2.4.-.-</ecNumber>
    </submittedName>
</protein>
<dbReference type="Proteomes" id="UP001451782">
    <property type="component" value="Chromosome"/>
</dbReference>
<sequence length="346" mass="38942">MMTKKMVPKVAKPYSCIQDQEAAGKPLRPSVVIGVCTYKRNDRLQELIKSLNSQTGPIEADVSLLIVDNNQVPSVSHDLVGSDTHFPYQILHERKAGLANARNRLFETADASGAEWLIGVDDDELLETSWLSEWIRGINSASREILIGEVSLEYPINASPYIPRRPIAKPDAPKKSFVLGTGNYAVSQKVFSQDRGIGMRFSAEFNEIGGEDAEMILRAKRQHGLAYQRWPYPAVREEQRGDRLKLRYHLTRAIHTQRNGFHIAALHRRNKTLKNATPLAVMLTRRTSKSLVRGVSNLSVGVFWLPFERKTGQQKIGIGLEHLARAWAIIPFVLGIKRRRYGASEP</sequence>
<keyword evidence="2" id="KW-0808">Transferase</keyword>
<organism evidence="2 3">
    <name type="scientific">Yoonia algicola</name>
    <dbReference type="NCBI Taxonomy" id="3137368"/>
    <lineage>
        <taxon>Bacteria</taxon>
        <taxon>Pseudomonadati</taxon>
        <taxon>Pseudomonadota</taxon>
        <taxon>Alphaproteobacteria</taxon>
        <taxon>Rhodobacterales</taxon>
        <taxon>Paracoccaceae</taxon>
        <taxon>Yoonia</taxon>
    </lineage>
</organism>
<dbReference type="Gene3D" id="3.90.550.10">
    <property type="entry name" value="Spore Coat Polysaccharide Biosynthesis Protein SpsA, Chain A"/>
    <property type="match status" value="1"/>
</dbReference>
<dbReference type="PANTHER" id="PTHR43685">
    <property type="entry name" value="GLYCOSYLTRANSFERASE"/>
    <property type="match status" value="1"/>
</dbReference>
<dbReference type="Pfam" id="PF00535">
    <property type="entry name" value="Glycos_transf_2"/>
    <property type="match status" value="1"/>
</dbReference>
<accession>A0AAN0NJA8</accession>
<dbReference type="AlphaFoldDB" id="A0AAN0NJA8"/>
<dbReference type="GO" id="GO:0016757">
    <property type="term" value="F:glycosyltransferase activity"/>
    <property type="evidence" value="ECO:0007669"/>
    <property type="project" value="UniProtKB-KW"/>
</dbReference>